<sequence length="286" mass="30979">MPELPEVESARATVERAALHRRIAEVDDTDTYECRPHAPGEIRTALLGRSLTGAFRRGKSLWCETSGTGRSRTPGTGRSRTPGPVLGLHLGMSGRILVTGPDGTLTEGGDWLGGRYGQGGEEPDRKAVWDRFTLTFEDGGTLRLFDKRRLGRVRLDPDTSALGPDAETVGAEELAARVRRGRSPLKARLLDQSVVAGVGNLLADETLWQARLSPRRPVDELTDGELERLHEALHTATKAAIAHGGVHTGEVIPFRGAGRHCPRCGTAMERATVGGRTTWWCPAEQT</sequence>
<dbReference type="Gene3D" id="3.20.190.10">
    <property type="entry name" value="MutM-like, N-terminal"/>
    <property type="match status" value="1"/>
</dbReference>
<evidence type="ECO:0000256" key="9">
    <source>
        <dbReference type="ARBA" id="ARBA00023204"/>
    </source>
</evidence>
<evidence type="ECO:0000313" key="17">
    <source>
        <dbReference type="EMBL" id="MBP2418247.1"/>
    </source>
</evidence>
<dbReference type="PROSITE" id="PS51068">
    <property type="entry name" value="FPG_CAT"/>
    <property type="match status" value="1"/>
</dbReference>
<evidence type="ECO:0000256" key="2">
    <source>
        <dbReference type="ARBA" id="ARBA00009409"/>
    </source>
</evidence>
<feature type="domain" description="Formamidopyrimidine-DNA glycosylase catalytic" evidence="16">
    <location>
        <begin position="2"/>
        <end position="151"/>
    </location>
</feature>
<dbReference type="Pfam" id="PF01149">
    <property type="entry name" value="Fapy_DNA_glyco"/>
    <property type="match status" value="1"/>
</dbReference>
<dbReference type="PANTHER" id="PTHR22993">
    <property type="entry name" value="FORMAMIDOPYRIMIDINE-DNA GLYCOSYLASE"/>
    <property type="match status" value="1"/>
</dbReference>
<feature type="region of interest" description="Disordered" evidence="14">
    <location>
        <begin position="63"/>
        <end position="85"/>
    </location>
</feature>
<evidence type="ECO:0000256" key="12">
    <source>
        <dbReference type="ARBA" id="ARBA00023295"/>
    </source>
</evidence>
<evidence type="ECO:0000256" key="4">
    <source>
        <dbReference type="ARBA" id="ARBA00022763"/>
    </source>
</evidence>
<dbReference type="SMART" id="SM01232">
    <property type="entry name" value="H2TH"/>
    <property type="match status" value="1"/>
</dbReference>
<name>A0ABS4ZB29_9ACTN</name>
<evidence type="ECO:0000256" key="6">
    <source>
        <dbReference type="ARBA" id="ARBA00022801"/>
    </source>
</evidence>
<proteinExistence type="inferred from homology"/>
<dbReference type="Proteomes" id="UP000758168">
    <property type="component" value="Unassembled WGS sequence"/>
</dbReference>
<comment type="similarity">
    <text evidence="2">Belongs to the FPG family.</text>
</comment>
<dbReference type="EC" id="4.2.99.18" evidence="17"/>
<organism evidence="17 18">
    <name type="scientific">Microlunatus capsulatus</name>
    <dbReference type="NCBI Taxonomy" id="99117"/>
    <lineage>
        <taxon>Bacteria</taxon>
        <taxon>Bacillati</taxon>
        <taxon>Actinomycetota</taxon>
        <taxon>Actinomycetes</taxon>
        <taxon>Propionibacteriales</taxon>
        <taxon>Propionibacteriaceae</taxon>
        <taxon>Microlunatus</taxon>
    </lineage>
</organism>
<evidence type="ECO:0000256" key="10">
    <source>
        <dbReference type="ARBA" id="ARBA00023239"/>
    </source>
</evidence>
<dbReference type="Pfam" id="PF06831">
    <property type="entry name" value="H2TH"/>
    <property type="match status" value="1"/>
</dbReference>
<evidence type="ECO:0000256" key="1">
    <source>
        <dbReference type="ARBA" id="ARBA00001668"/>
    </source>
</evidence>
<feature type="domain" description="FPG-type" evidence="15">
    <location>
        <begin position="252"/>
        <end position="286"/>
    </location>
</feature>
<dbReference type="PANTHER" id="PTHR22993:SF9">
    <property type="entry name" value="FORMAMIDOPYRIMIDINE-DNA GLYCOSYLASE"/>
    <property type="match status" value="1"/>
</dbReference>
<keyword evidence="12 17" id="KW-0326">Glycosidase</keyword>
<evidence type="ECO:0000256" key="3">
    <source>
        <dbReference type="ARBA" id="ARBA00022723"/>
    </source>
</evidence>
<dbReference type="InterPro" id="IPR000214">
    <property type="entry name" value="Znf_DNA_glyclase/AP_lyase"/>
</dbReference>
<dbReference type="InterPro" id="IPR035937">
    <property type="entry name" value="FPG_N"/>
</dbReference>
<dbReference type="SMART" id="SM00898">
    <property type="entry name" value="Fapy_DNA_glyco"/>
    <property type="match status" value="1"/>
</dbReference>
<dbReference type="SUPFAM" id="SSF57716">
    <property type="entry name" value="Glucocorticoid receptor-like (DNA-binding domain)"/>
    <property type="match status" value="1"/>
</dbReference>
<keyword evidence="6 17" id="KW-0378">Hydrolase</keyword>
<keyword evidence="5 13" id="KW-0863">Zinc-finger</keyword>
<keyword evidence="8" id="KW-0238">DNA-binding</keyword>
<evidence type="ECO:0000256" key="8">
    <source>
        <dbReference type="ARBA" id="ARBA00023125"/>
    </source>
</evidence>
<keyword evidence="9" id="KW-0234">DNA repair</keyword>
<keyword evidence="18" id="KW-1185">Reference proteome</keyword>
<dbReference type="PROSITE" id="PS51066">
    <property type="entry name" value="ZF_FPG_2"/>
    <property type="match status" value="1"/>
</dbReference>
<protein>
    <submittedName>
        <fullName evidence="17">Formamidopyrimidine-DNA glycosylase</fullName>
        <ecNumber evidence="17">3.2.2.23</ecNumber>
        <ecNumber evidence="17">4.2.99.18</ecNumber>
    </submittedName>
</protein>
<evidence type="ECO:0000256" key="13">
    <source>
        <dbReference type="PROSITE-ProRule" id="PRU00391"/>
    </source>
</evidence>
<feature type="compositionally biased region" description="Low complexity" evidence="14">
    <location>
        <begin position="65"/>
        <end position="84"/>
    </location>
</feature>
<keyword evidence="10 17" id="KW-0456">Lyase</keyword>
<gene>
    <name evidence="17" type="ORF">JOF54_003169</name>
</gene>
<evidence type="ECO:0000259" key="16">
    <source>
        <dbReference type="PROSITE" id="PS51068"/>
    </source>
</evidence>
<accession>A0ABS4ZB29</accession>
<dbReference type="EC" id="3.2.2.23" evidence="17"/>
<dbReference type="GO" id="GO:0008534">
    <property type="term" value="F:oxidized purine nucleobase lesion DNA N-glycosylase activity"/>
    <property type="evidence" value="ECO:0007669"/>
    <property type="project" value="UniProtKB-EC"/>
</dbReference>
<dbReference type="InterPro" id="IPR010979">
    <property type="entry name" value="Ribosomal_uS13-like_H2TH"/>
</dbReference>
<keyword evidence="7" id="KW-0862">Zinc</keyword>
<keyword evidence="3" id="KW-0479">Metal-binding</keyword>
<dbReference type="SUPFAM" id="SSF81624">
    <property type="entry name" value="N-terminal domain of MutM-like DNA repair proteins"/>
    <property type="match status" value="1"/>
</dbReference>
<evidence type="ECO:0000313" key="18">
    <source>
        <dbReference type="Proteomes" id="UP000758168"/>
    </source>
</evidence>
<dbReference type="EMBL" id="JAGIOB010000001">
    <property type="protein sequence ID" value="MBP2418247.1"/>
    <property type="molecule type" value="Genomic_DNA"/>
</dbReference>
<dbReference type="GO" id="GO:0140078">
    <property type="term" value="F:class I DNA-(apurinic or apyrimidinic site) endonuclease activity"/>
    <property type="evidence" value="ECO:0007669"/>
    <property type="project" value="UniProtKB-EC"/>
</dbReference>
<comment type="caution">
    <text evidence="17">The sequence shown here is derived from an EMBL/GenBank/DDBJ whole genome shotgun (WGS) entry which is preliminary data.</text>
</comment>
<evidence type="ECO:0000256" key="5">
    <source>
        <dbReference type="ARBA" id="ARBA00022771"/>
    </source>
</evidence>
<dbReference type="InterPro" id="IPR012319">
    <property type="entry name" value="FPG_cat"/>
</dbReference>
<keyword evidence="11" id="KW-0511">Multifunctional enzyme</keyword>
<keyword evidence="4" id="KW-0227">DNA damage</keyword>
<evidence type="ECO:0000256" key="14">
    <source>
        <dbReference type="SAM" id="MobiDB-lite"/>
    </source>
</evidence>
<evidence type="ECO:0000256" key="11">
    <source>
        <dbReference type="ARBA" id="ARBA00023268"/>
    </source>
</evidence>
<dbReference type="InterPro" id="IPR015886">
    <property type="entry name" value="H2TH_FPG"/>
</dbReference>
<dbReference type="Gene3D" id="1.10.8.50">
    <property type="match status" value="1"/>
</dbReference>
<dbReference type="RefSeq" id="WP_210057604.1">
    <property type="nucleotide sequence ID" value="NZ_BAAAMH010000010.1"/>
</dbReference>
<comment type="catalytic activity">
    <reaction evidence="1">
        <text>Hydrolysis of DNA containing ring-opened 7-methylguanine residues, releasing 2,6-diamino-4-hydroxy-5-(N-methyl)formamidopyrimidine.</text>
        <dbReference type="EC" id="3.2.2.23"/>
    </reaction>
</comment>
<evidence type="ECO:0000259" key="15">
    <source>
        <dbReference type="PROSITE" id="PS51066"/>
    </source>
</evidence>
<dbReference type="SUPFAM" id="SSF46946">
    <property type="entry name" value="S13-like H2TH domain"/>
    <property type="match status" value="1"/>
</dbReference>
<evidence type="ECO:0000256" key="7">
    <source>
        <dbReference type="ARBA" id="ARBA00022833"/>
    </source>
</evidence>
<reference evidence="17 18" key="1">
    <citation type="submission" date="2021-03" db="EMBL/GenBank/DDBJ databases">
        <title>Sequencing the genomes of 1000 actinobacteria strains.</title>
        <authorList>
            <person name="Klenk H.-P."/>
        </authorList>
    </citation>
    <scope>NUCLEOTIDE SEQUENCE [LARGE SCALE GENOMIC DNA]</scope>
    <source>
        <strain evidence="17 18">DSM 12936</strain>
    </source>
</reference>